<name>A0ABD2CQZ6_VESMC</name>
<dbReference type="Proteomes" id="UP001607303">
    <property type="component" value="Unassembled WGS sequence"/>
</dbReference>
<comment type="caution">
    <text evidence="1">The sequence shown here is derived from an EMBL/GenBank/DDBJ whole genome shotgun (WGS) entry which is preliminary data.</text>
</comment>
<dbReference type="EMBL" id="JAYRBN010000035">
    <property type="protein sequence ID" value="KAL2747537.1"/>
    <property type="molecule type" value="Genomic_DNA"/>
</dbReference>
<protein>
    <submittedName>
        <fullName evidence="1">Uncharacterized protein</fullName>
    </submittedName>
</protein>
<proteinExistence type="predicted"/>
<reference evidence="1 2" key="1">
    <citation type="journal article" date="2024" name="Ann. Entomol. Soc. Am.">
        <title>Genomic analyses of the southern and eastern yellowjacket wasps (Hymenoptera: Vespidae) reveal evolutionary signatures of social life.</title>
        <authorList>
            <person name="Catto M.A."/>
            <person name="Caine P.B."/>
            <person name="Orr S.E."/>
            <person name="Hunt B.G."/>
            <person name="Goodisman M.A.D."/>
        </authorList>
    </citation>
    <scope>NUCLEOTIDE SEQUENCE [LARGE SCALE GENOMIC DNA]</scope>
    <source>
        <strain evidence="1">232</strain>
        <tissue evidence="1">Head and thorax</tissue>
    </source>
</reference>
<sequence length="93" mass="10884">MKESSSTVTVAVYLEKFPSYPVLDLTFLQSITRSLLKFSRMSRLLSGMEIEIFTILLYKMISLRLTNNFLLKNNKSKKNKKEQLISSRFEELL</sequence>
<evidence type="ECO:0000313" key="2">
    <source>
        <dbReference type="Proteomes" id="UP001607303"/>
    </source>
</evidence>
<gene>
    <name evidence="1" type="ORF">V1477_004229</name>
</gene>
<organism evidence="1 2">
    <name type="scientific">Vespula maculifrons</name>
    <name type="common">Eastern yellow jacket</name>
    <name type="synonym">Wasp</name>
    <dbReference type="NCBI Taxonomy" id="7453"/>
    <lineage>
        <taxon>Eukaryota</taxon>
        <taxon>Metazoa</taxon>
        <taxon>Ecdysozoa</taxon>
        <taxon>Arthropoda</taxon>
        <taxon>Hexapoda</taxon>
        <taxon>Insecta</taxon>
        <taxon>Pterygota</taxon>
        <taxon>Neoptera</taxon>
        <taxon>Endopterygota</taxon>
        <taxon>Hymenoptera</taxon>
        <taxon>Apocrita</taxon>
        <taxon>Aculeata</taxon>
        <taxon>Vespoidea</taxon>
        <taxon>Vespidae</taxon>
        <taxon>Vespinae</taxon>
        <taxon>Vespula</taxon>
    </lineage>
</organism>
<accession>A0ABD2CQZ6</accession>
<keyword evidence="2" id="KW-1185">Reference proteome</keyword>
<dbReference type="AlphaFoldDB" id="A0ABD2CQZ6"/>
<evidence type="ECO:0000313" key="1">
    <source>
        <dbReference type="EMBL" id="KAL2747537.1"/>
    </source>
</evidence>